<dbReference type="RefSeq" id="WP_160590658.1">
    <property type="nucleotide sequence ID" value="NZ_BAAAFP010000001.1"/>
</dbReference>
<comment type="caution">
    <text evidence="2">The sequence shown here is derived from an EMBL/GenBank/DDBJ whole genome shotgun (WGS) entry which is preliminary data.</text>
</comment>
<evidence type="ECO:0000256" key="1">
    <source>
        <dbReference type="SAM" id="SignalP"/>
    </source>
</evidence>
<keyword evidence="1" id="KW-0732">Signal</keyword>
<dbReference type="EMBL" id="WTYY01000003">
    <property type="protein sequence ID" value="MXO88455.1"/>
    <property type="molecule type" value="Genomic_DNA"/>
</dbReference>
<feature type="signal peptide" evidence="1">
    <location>
        <begin position="1"/>
        <end position="32"/>
    </location>
</feature>
<reference evidence="2 3" key="1">
    <citation type="submission" date="2019-12" db="EMBL/GenBank/DDBJ databases">
        <title>Genomic-based taxomic classification of the family Erythrobacteraceae.</title>
        <authorList>
            <person name="Xu L."/>
        </authorList>
    </citation>
    <scope>NUCLEOTIDE SEQUENCE [LARGE SCALE GENOMIC DNA]</scope>
    <source>
        <strain evidence="2 3">JCM 16339</strain>
    </source>
</reference>
<dbReference type="AlphaFoldDB" id="A0A844ZKW7"/>
<sequence>MSKIASSGFRSRLAAGIAGAALALAIPSAVFAVNLLNDGSDDVSMKSFASFTPAISDPRLIEMIESRSGGKARMKRFTPAGVTGNSDRAITVAVRVDEESAKAISVRSAIASVREQAVAEATPRVAQTRYNLGLARGYHSFAQAPVLAPALTDAAIPDLSQFEPSPGVRETPSRFAARIALAEEQRASRPAPQTFDALTDQSLDVAGSYRLTRNIDVTAGVRYQQERDRLSSLPSIDQQDSQAVYIGTQFRF</sequence>
<name>A0A844ZKW7_9SPHN</name>
<dbReference type="Proteomes" id="UP000435243">
    <property type="component" value="Unassembled WGS sequence"/>
</dbReference>
<keyword evidence="3" id="KW-1185">Reference proteome</keyword>
<proteinExistence type="predicted"/>
<gene>
    <name evidence="2" type="ORF">GRI32_06845</name>
</gene>
<accession>A0A844ZKW7</accession>
<evidence type="ECO:0000313" key="2">
    <source>
        <dbReference type="EMBL" id="MXO88455.1"/>
    </source>
</evidence>
<organism evidence="2 3">
    <name type="scientific">Alteraurantiacibacter aestuarii</name>
    <dbReference type="NCBI Taxonomy" id="650004"/>
    <lineage>
        <taxon>Bacteria</taxon>
        <taxon>Pseudomonadati</taxon>
        <taxon>Pseudomonadota</taxon>
        <taxon>Alphaproteobacteria</taxon>
        <taxon>Sphingomonadales</taxon>
        <taxon>Erythrobacteraceae</taxon>
        <taxon>Alteraurantiacibacter</taxon>
    </lineage>
</organism>
<feature type="chain" id="PRO_5032609290" description="Porin" evidence="1">
    <location>
        <begin position="33"/>
        <end position="252"/>
    </location>
</feature>
<evidence type="ECO:0000313" key="3">
    <source>
        <dbReference type="Proteomes" id="UP000435243"/>
    </source>
</evidence>
<evidence type="ECO:0008006" key="4">
    <source>
        <dbReference type="Google" id="ProtNLM"/>
    </source>
</evidence>
<protein>
    <recommendedName>
        <fullName evidence="4">Porin</fullName>
    </recommendedName>
</protein>
<dbReference type="OrthoDB" id="8479273at2"/>